<evidence type="ECO:0000256" key="10">
    <source>
        <dbReference type="PIRSR" id="PIRSR004682-4"/>
    </source>
</evidence>
<evidence type="ECO:0000256" key="8">
    <source>
        <dbReference type="PIRSR" id="PIRSR004682-1"/>
    </source>
</evidence>
<comment type="cofactor">
    <cofactor evidence="10">
        <name>Zn(2+)</name>
        <dbReference type="ChEBI" id="CHEBI:29105"/>
    </cofactor>
</comment>
<keyword evidence="12" id="KW-1185">Reference proteome</keyword>
<feature type="site" description="Stabilizes the phosphoryl group" evidence="9">
    <location>
        <position position="109"/>
    </location>
</feature>
<feature type="binding site" evidence="10">
    <location>
        <position position="134"/>
    </location>
    <ligand>
        <name>Mg(2+)</name>
        <dbReference type="ChEBI" id="CHEBI:18420"/>
    </ligand>
</feature>
<name>A0A7K1YED9_9SPHI</name>
<evidence type="ECO:0000256" key="7">
    <source>
        <dbReference type="PIRNR" id="PIRNR004682"/>
    </source>
</evidence>
<comment type="caution">
    <text evidence="11">The sequence shown here is derived from an EMBL/GenBank/DDBJ whole genome shotgun (WGS) entry which is preliminary data.</text>
</comment>
<comment type="subcellular location">
    <subcellularLocation>
        <location evidence="1 7">Cytoplasm</location>
    </subcellularLocation>
</comment>
<dbReference type="EC" id="3.1.3.-" evidence="7"/>
<feature type="binding site" evidence="10">
    <location>
        <position position="92"/>
    </location>
    <ligand>
        <name>Zn(2+)</name>
        <dbReference type="ChEBI" id="CHEBI:29105"/>
    </ligand>
</feature>
<comment type="similarity">
    <text evidence="7">Belongs to the gmhB family.</text>
</comment>
<dbReference type="GO" id="GO:0005737">
    <property type="term" value="C:cytoplasm"/>
    <property type="evidence" value="ECO:0007669"/>
    <property type="project" value="UniProtKB-SubCell"/>
</dbReference>
<feature type="active site" description="Nucleophile" evidence="8">
    <location>
        <position position="11"/>
    </location>
</feature>
<dbReference type="CDD" id="cd07503">
    <property type="entry name" value="HAD_HisB-N"/>
    <property type="match status" value="1"/>
</dbReference>
<dbReference type="InterPro" id="IPR006549">
    <property type="entry name" value="HAD-SF_hydro_IIIA"/>
</dbReference>
<evidence type="ECO:0000313" key="11">
    <source>
        <dbReference type="EMBL" id="MXV52398.1"/>
    </source>
</evidence>
<comment type="cofactor">
    <cofactor evidence="10">
        <name>Mg(2+)</name>
        <dbReference type="ChEBI" id="CHEBI:18420"/>
    </cofactor>
</comment>
<dbReference type="PANTHER" id="PTHR42891">
    <property type="entry name" value="D-GLYCERO-BETA-D-MANNO-HEPTOSE-1,7-BISPHOSPHATE 7-PHOSPHATASE"/>
    <property type="match status" value="1"/>
</dbReference>
<keyword evidence="3 10" id="KW-0479">Metal-binding</keyword>
<dbReference type="RefSeq" id="WP_160845570.1">
    <property type="nucleotide sequence ID" value="NZ_WVHT01000007.1"/>
</dbReference>
<dbReference type="Gene3D" id="3.40.50.1000">
    <property type="entry name" value="HAD superfamily/HAD-like"/>
    <property type="match status" value="1"/>
</dbReference>
<dbReference type="EMBL" id="WVHT01000007">
    <property type="protein sequence ID" value="MXV52398.1"/>
    <property type="molecule type" value="Genomic_DNA"/>
</dbReference>
<feature type="active site" description="Nucleophile" evidence="8">
    <location>
        <position position="9"/>
    </location>
</feature>
<organism evidence="11 12">
    <name type="scientific">Hufsiella arboris</name>
    <dbReference type="NCBI Taxonomy" id="2695275"/>
    <lineage>
        <taxon>Bacteria</taxon>
        <taxon>Pseudomonadati</taxon>
        <taxon>Bacteroidota</taxon>
        <taxon>Sphingobacteriia</taxon>
        <taxon>Sphingobacteriales</taxon>
        <taxon>Sphingobacteriaceae</taxon>
        <taxon>Hufsiella</taxon>
    </lineage>
</organism>
<keyword evidence="10" id="KW-0862">Zinc</keyword>
<dbReference type="Pfam" id="PF13242">
    <property type="entry name" value="Hydrolase_like"/>
    <property type="match status" value="1"/>
</dbReference>
<evidence type="ECO:0000256" key="9">
    <source>
        <dbReference type="PIRSR" id="PIRSR004682-3"/>
    </source>
</evidence>
<gene>
    <name evidence="11" type="ORF">GS399_15595</name>
</gene>
<dbReference type="GO" id="GO:0016791">
    <property type="term" value="F:phosphatase activity"/>
    <property type="evidence" value="ECO:0007669"/>
    <property type="project" value="InterPro"/>
</dbReference>
<feature type="site" description="Contributes to substrate recognition" evidence="9">
    <location>
        <position position="108"/>
    </location>
</feature>
<evidence type="ECO:0000256" key="4">
    <source>
        <dbReference type="ARBA" id="ARBA00022801"/>
    </source>
</evidence>
<dbReference type="InterPro" id="IPR023214">
    <property type="entry name" value="HAD_sf"/>
</dbReference>
<feature type="binding site" evidence="10">
    <location>
        <position position="107"/>
    </location>
    <ligand>
        <name>Zn(2+)</name>
        <dbReference type="ChEBI" id="CHEBI:29105"/>
    </ligand>
</feature>
<protein>
    <recommendedName>
        <fullName evidence="6 7">D,D-heptose 1,7-bisphosphate phosphatase</fullName>
        <ecNumber evidence="7">3.1.3.-</ecNumber>
    </recommendedName>
</protein>
<keyword evidence="4 7" id="KW-0378">Hydrolase</keyword>
<feature type="binding site" evidence="10">
    <location>
        <position position="105"/>
    </location>
    <ligand>
        <name>Zn(2+)</name>
        <dbReference type="ChEBI" id="CHEBI:29105"/>
    </ligand>
</feature>
<dbReference type="GO" id="GO:0005975">
    <property type="term" value="P:carbohydrate metabolic process"/>
    <property type="evidence" value="ECO:0007669"/>
    <property type="project" value="InterPro"/>
</dbReference>
<dbReference type="InterPro" id="IPR036412">
    <property type="entry name" value="HAD-like_sf"/>
</dbReference>
<reference evidence="11 12" key="1">
    <citation type="submission" date="2019-11" db="EMBL/GenBank/DDBJ databases">
        <title>Pedobacter sp. HMF7647 Genome sequencing and assembly.</title>
        <authorList>
            <person name="Kang H."/>
            <person name="Kim H."/>
            <person name="Joh K."/>
        </authorList>
    </citation>
    <scope>NUCLEOTIDE SEQUENCE [LARGE SCALE GENOMIC DNA]</scope>
    <source>
        <strain evidence="11 12">HMF7647</strain>
    </source>
</reference>
<evidence type="ECO:0000256" key="3">
    <source>
        <dbReference type="ARBA" id="ARBA00022723"/>
    </source>
</evidence>
<dbReference type="SUPFAM" id="SSF56784">
    <property type="entry name" value="HAD-like"/>
    <property type="match status" value="1"/>
</dbReference>
<evidence type="ECO:0000256" key="5">
    <source>
        <dbReference type="ARBA" id="ARBA00023277"/>
    </source>
</evidence>
<feature type="binding site" evidence="10">
    <location>
        <position position="11"/>
    </location>
    <ligand>
        <name>Mg(2+)</name>
        <dbReference type="ChEBI" id="CHEBI:18420"/>
    </ligand>
</feature>
<dbReference type="PIRSF" id="PIRSF004682">
    <property type="entry name" value="GmhB"/>
    <property type="match status" value="1"/>
</dbReference>
<accession>A0A7K1YED9</accession>
<dbReference type="NCBIfam" id="TIGR01656">
    <property type="entry name" value="Histidinol-ppas"/>
    <property type="match status" value="1"/>
</dbReference>
<evidence type="ECO:0000256" key="1">
    <source>
        <dbReference type="ARBA" id="ARBA00004496"/>
    </source>
</evidence>
<feature type="binding site" evidence="10">
    <location>
        <position position="90"/>
    </location>
    <ligand>
        <name>Zn(2+)</name>
        <dbReference type="ChEBI" id="CHEBI:29105"/>
    </ligand>
</feature>
<evidence type="ECO:0000313" key="12">
    <source>
        <dbReference type="Proteomes" id="UP000466586"/>
    </source>
</evidence>
<dbReference type="InterPro" id="IPR004446">
    <property type="entry name" value="Heptose_bisP_phosphatase"/>
</dbReference>
<keyword evidence="10" id="KW-0460">Magnesium</keyword>
<feature type="binding site" evidence="10">
    <location>
        <position position="9"/>
    </location>
    <ligand>
        <name>Mg(2+)</name>
        <dbReference type="ChEBI" id="CHEBI:18420"/>
    </ligand>
</feature>
<evidence type="ECO:0000256" key="6">
    <source>
        <dbReference type="ARBA" id="ARBA00031828"/>
    </source>
</evidence>
<dbReference type="InterPro" id="IPR006543">
    <property type="entry name" value="Histidinol-phos"/>
</dbReference>
<sequence length="198" mass="22298">MMNKAIFLDKDGTLIPDIPYNVNPELIRLEKNVVDGLRKLESEGYLLVIISNQAGVAKGYFPEKALLQVETRLNSLLKSEDIKLSGFYYCPHYPGGGSTKYQSSCDCRKPKPGLLFRAAHELNIDLSRSWMIGDILNDVEAGHLAGCRSILIDNGNETEWIMTVDRVPDHKVSSVNEAAEKILNTFEIPKYEQRLEQL</sequence>
<keyword evidence="2 7" id="KW-0963">Cytoplasm</keyword>
<dbReference type="PANTHER" id="PTHR42891:SF1">
    <property type="entry name" value="D-GLYCERO-BETA-D-MANNO-HEPTOSE-1,7-BISPHOSPHATE 7-PHOSPHATASE"/>
    <property type="match status" value="1"/>
</dbReference>
<evidence type="ECO:0000256" key="2">
    <source>
        <dbReference type="ARBA" id="ARBA00022490"/>
    </source>
</evidence>
<keyword evidence="5 7" id="KW-0119">Carbohydrate metabolism</keyword>
<feature type="site" description="Stabilizes the phosphoryl group" evidence="9">
    <location>
        <position position="51"/>
    </location>
</feature>
<dbReference type="AlphaFoldDB" id="A0A7K1YED9"/>
<dbReference type="NCBIfam" id="TIGR01662">
    <property type="entry name" value="HAD-SF-IIIA"/>
    <property type="match status" value="1"/>
</dbReference>
<proteinExistence type="inferred from homology"/>
<dbReference type="GO" id="GO:0046872">
    <property type="term" value="F:metal ion binding"/>
    <property type="evidence" value="ECO:0007669"/>
    <property type="project" value="UniProtKB-KW"/>
</dbReference>
<dbReference type="Proteomes" id="UP000466586">
    <property type="component" value="Unassembled WGS sequence"/>
</dbReference>